<dbReference type="PROSITE" id="PS00175">
    <property type="entry name" value="PG_MUTASE"/>
    <property type="match status" value="1"/>
</dbReference>
<dbReference type="CDD" id="cd07067">
    <property type="entry name" value="HP_PGM_like"/>
    <property type="match status" value="1"/>
</dbReference>
<dbReference type="Pfam" id="PF00300">
    <property type="entry name" value="His_Phos_1"/>
    <property type="match status" value="1"/>
</dbReference>
<keyword evidence="1" id="KW-0324">Glycolysis</keyword>
<proteinExistence type="predicted"/>
<dbReference type="InterPro" id="IPR050275">
    <property type="entry name" value="PGM_Phosphatase"/>
</dbReference>
<keyword evidence="4" id="KW-1185">Reference proteome</keyword>
<dbReference type="SMART" id="SM00855">
    <property type="entry name" value="PGAM"/>
    <property type="match status" value="1"/>
</dbReference>
<organism evidence="3 4">
    <name type="scientific">Cellulomonas cellasea</name>
    <dbReference type="NCBI Taxonomy" id="43670"/>
    <lineage>
        <taxon>Bacteria</taxon>
        <taxon>Bacillati</taxon>
        <taxon>Actinomycetota</taxon>
        <taxon>Actinomycetes</taxon>
        <taxon>Micrococcales</taxon>
        <taxon>Cellulomonadaceae</taxon>
        <taxon>Cellulomonas</taxon>
    </lineage>
</organism>
<dbReference type="GO" id="GO:0005737">
    <property type="term" value="C:cytoplasm"/>
    <property type="evidence" value="ECO:0007669"/>
    <property type="project" value="TreeGrafter"/>
</dbReference>
<dbReference type="AlphaFoldDB" id="A0A4Y3L0V3"/>
<gene>
    <name evidence="3" type="ORF">CCE01nite_39620</name>
</gene>
<dbReference type="Gene3D" id="3.40.50.1240">
    <property type="entry name" value="Phosphoglycerate mutase-like"/>
    <property type="match status" value="1"/>
</dbReference>
<evidence type="ECO:0000313" key="3">
    <source>
        <dbReference type="EMBL" id="GEA90013.1"/>
    </source>
</evidence>
<dbReference type="InterPro" id="IPR029033">
    <property type="entry name" value="His_PPase_superfam"/>
</dbReference>
<dbReference type="EMBL" id="BJLR01000041">
    <property type="protein sequence ID" value="GEA90013.1"/>
    <property type="molecule type" value="Genomic_DNA"/>
</dbReference>
<dbReference type="InterPro" id="IPR013078">
    <property type="entry name" value="His_Pase_superF_clade-1"/>
</dbReference>
<sequence length="244" mass="26946">MITTLHLVRHGESEGNVAAAAAHRAGAQVIDVPARDADVELSPLGVAQARGLGTWLTELPADERPQAVWASPYVRAHRTALLGLEAAGLDVPVRRDERLRDRELGILDMLTARGVDERVPLEAERRRWLGKFYYRPPGGESWADLALRVRSLLADLDRPQLPDRALVVCHDAVIMVIRYVCEQLTEAEVLEEGRRRSVRNASVTTLVREPGADLWALREFDAADHLADVGVPATEHPGNADVHH</sequence>
<name>A0A4Y3L0V3_9CELL</name>
<evidence type="ECO:0000256" key="1">
    <source>
        <dbReference type="ARBA" id="ARBA00023152"/>
    </source>
</evidence>
<evidence type="ECO:0000313" key="4">
    <source>
        <dbReference type="Proteomes" id="UP000317046"/>
    </source>
</evidence>
<comment type="caution">
    <text evidence="3">The sequence shown here is derived from an EMBL/GenBank/DDBJ whole genome shotgun (WGS) entry which is preliminary data.</text>
</comment>
<protein>
    <submittedName>
        <fullName evidence="3">Phosphoglycerate mutase</fullName>
    </submittedName>
</protein>
<dbReference type="SUPFAM" id="SSF53254">
    <property type="entry name" value="Phosphoglycerate mutase-like"/>
    <property type="match status" value="1"/>
</dbReference>
<accession>A0A4Y3L0V3</accession>
<keyword evidence="2" id="KW-0413">Isomerase</keyword>
<dbReference type="PANTHER" id="PTHR48100:SF1">
    <property type="entry name" value="HISTIDINE PHOSPHATASE FAMILY PROTEIN-RELATED"/>
    <property type="match status" value="1"/>
</dbReference>
<dbReference type="GO" id="GO:0016791">
    <property type="term" value="F:phosphatase activity"/>
    <property type="evidence" value="ECO:0007669"/>
    <property type="project" value="TreeGrafter"/>
</dbReference>
<evidence type="ECO:0000256" key="2">
    <source>
        <dbReference type="ARBA" id="ARBA00023235"/>
    </source>
</evidence>
<reference evidence="3" key="1">
    <citation type="submission" date="2019-06" db="EMBL/GenBank/DDBJ databases">
        <title>Whole genome shotgun sequence of Cellulomonas cellasea NBRC 3753.</title>
        <authorList>
            <person name="Hosoyama A."/>
            <person name="Uohara A."/>
            <person name="Ohji S."/>
            <person name="Ichikawa N."/>
        </authorList>
    </citation>
    <scope>NUCLEOTIDE SEQUENCE [LARGE SCALE GENOMIC DNA]</scope>
    <source>
        <strain evidence="3">NBRC 3753</strain>
    </source>
</reference>
<dbReference type="InterPro" id="IPR001345">
    <property type="entry name" value="PG/BPGM_mutase_AS"/>
</dbReference>
<dbReference type="PANTHER" id="PTHR48100">
    <property type="entry name" value="BROAD-SPECIFICITY PHOSPHATASE YOR283W-RELATED"/>
    <property type="match status" value="1"/>
</dbReference>
<dbReference type="RefSeq" id="WP_141372901.1">
    <property type="nucleotide sequence ID" value="NZ_BJLR01000041.1"/>
</dbReference>
<dbReference type="Proteomes" id="UP000317046">
    <property type="component" value="Unassembled WGS sequence"/>
</dbReference>